<evidence type="ECO:0000313" key="2">
    <source>
        <dbReference type="EMBL" id="AWM14850.1"/>
    </source>
</evidence>
<sequence length="374" mass="41673">MFFILVKPIIVPKNIFMMFVRRGKFVSYVFYILIISALFVSCESEKELKRPFEKVIITPVYKDSISIRAILIDSNQLWFAGNNGKYGAIDLETQKIFNGHVVKDSLLPEFRSIAKARNGVCILSVASPALMYHISSDKRQVRNVYSNENENVFFDSMQIDKQGFGVVMGDPTENCLDVWLTKDFGQNWSKIPCDALPEIVEGEAAFAASNTNVILRGGKVFIVTGGKKARCLVSEDKGKTWEVYDTPIIQGGIMTGIFTADFYDENVGIVAGGDYEKPDYNAANKAITTDGGKNWKVVAENSSFGYASCVQFVPESDRKGIVSVGATGVYYSSDLGEHWTKMAEDTDLYTLRFQNDSVAYAAGRNTIVKMEFMK</sequence>
<keyword evidence="1" id="KW-0812">Transmembrane</keyword>
<protein>
    <submittedName>
        <fullName evidence="2">Oxidoreductase</fullName>
    </submittedName>
</protein>
<feature type="transmembrane region" description="Helical" evidence="1">
    <location>
        <begin position="25"/>
        <end position="42"/>
    </location>
</feature>
<evidence type="ECO:0000256" key="1">
    <source>
        <dbReference type="SAM" id="Phobius"/>
    </source>
</evidence>
<dbReference type="SUPFAM" id="SSF50939">
    <property type="entry name" value="Sialidases"/>
    <property type="match status" value="1"/>
</dbReference>
<dbReference type="Proteomes" id="UP000245429">
    <property type="component" value="Chromosome"/>
</dbReference>
<dbReference type="EMBL" id="CP029463">
    <property type="protein sequence ID" value="AWM14850.1"/>
    <property type="molecule type" value="Genomic_DNA"/>
</dbReference>
<dbReference type="CDD" id="cd15482">
    <property type="entry name" value="Sialidase_non-viral"/>
    <property type="match status" value="1"/>
</dbReference>
<proteinExistence type="predicted"/>
<organism evidence="2 3">
    <name type="scientific">Flavobacterium sediminis</name>
    <dbReference type="NCBI Taxonomy" id="2201181"/>
    <lineage>
        <taxon>Bacteria</taxon>
        <taxon>Pseudomonadati</taxon>
        <taxon>Bacteroidota</taxon>
        <taxon>Flavobacteriia</taxon>
        <taxon>Flavobacteriales</taxon>
        <taxon>Flavobacteriaceae</taxon>
        <taxon>Flavobacterium</taxon>
    </lineage>
</organism>
<accession>A0A2U8QXB4</accession>
<name>A0A2U8QXB4_9FLAO</name>
<dbReference type="InterPro" id="IPR036278">
    <property type="entry name" value="Sialidase_sf"/>
</dbReference>
<dbReference type="Gene3D" id="2.130.10.10">
    <property type="entry name" value="YVTN repeat-like/Quinoprotein amine dehydrogenase"/>
    <property type="match status" value="1"/>
</dbReference>
<dbReference type="AlphaFoldDB" id="A0A2U8QXB4"/>
<gene>
    <name evidence="2" type="ORF">DI487_13970</name>
</gene>
<keyword evidence="1" id="KW-1133">Transmembrane helix</keyword>
<reference evidence="2 3" key="1">
    <citation type="submission" date="2018-05" db="EMBL/GenBank/DDBJ databases">
        <title>Flavobacterium sp. MEBiC07310.</title>
        <authorList>
            <person name="Baek K."/>
        </authorList>
    </citation>
    <scope>NUCLEOTIDE SEQUENCE [LARGE SCALE GENOMIC DNA]</scope>
    <source>
        <strain evidence="2 3">MEBiC07310</strain>
    </source>
</reference>
<dbReference type="KEGG" id="fse:DI487_13970"/>
<keyword evidence="1" id="KW-0472">Membrane</keyword>
<evidence type="ECO:0000313" key="3">
    <source>
        <dbReference type="Proteomes" id="UP000245429"/>
    </source>
</evidence>
<dbReference type="InterPro" id="IPR015943">
    <property type="entry name" value="WD40/YVTN_repeat-like_dom_sf"/>
</dbReference>
<keyword evidence="3" id="KW-1185">Reference proteome</keyword>